<keyword evidence="1" id="KW-0677">Repeat</keyword>
<dbReference type="CTD" id="777631"/>
<feature type="compositionally biased region" description="Low complexity" evidence="4">
    <location>
        <begin position="176"/>
        <end position="185"/>
    </location>
</feature>
<dbReference type="Ensembl" id="ENSAMXT00005033589.1">
    <property type="protein sequence ID" value="ENSAMXP00005030689.1"/>
    <property type="gene ID" value="ENSAMXG00005015036.1"/>
</dbReference>
<feature type="compositionally biased region" description="Basic and acidic residues" evidence="4">
    <location>
        <begin position="96"/>
        <end position="118"/>
    </location>
</feature>
<dbReference type="GeneID" id="103025913"/>
<dbReference type="GO" id="GO:0003723">
    <property type="term" value="F:RNA binding"/>
    <property type="evidence" value="ECO:0007669"/>
    <property type="project" value="UniProtKB-UniRule"/>
</dbReference>
<organism evidence="6 7">
    <name type="scientific">Astyanax mexicanus</name>
    <name type="common">Blind cave fish</name>
    <name type="synonym">Astyanax fasciatus mexicanus</name>
    <dbReference type="NCBI Taxonomy" id="7994"/>
    <lineage>
        <taxon>Eukaryota</taxon>
        <taxon>Metazoa</taxon>
        <taxon>Chordata</taxon>
        <taxon>Craniata</taxon>
        <taxon>Vertebrata</taxon>
        <taxon>Euteleostomi</taxon>
        <taxon>Actinopterygii</taxon>
        <taxon>Neopterygii</taxon>
        <taxon>Teleostei</taxon>
        <taxon>Ostariophysi</taxon>
        <taxon>Characiformes</taxon>
        <taxon>Characoidei</taxon>
        <taxon>Acestrorhamphidae</taxon>
        <taxon>Acestrorhamphinae</taxon>
        <taxon>Astyanax</taxon>
    </lineage>
</organism>
<dbReference type="SMART" id="SM00360">
    <property type="entry name" value="RRM"/>
    <property type="match status" value="4"/>
</dbReference>
<dbReference type="SUPFAM" id="SSF54928">
    <property type="entry name" value="RNA-binding domain, RBD"/>
    <property type="match status" value="4"/>
</dbReference>
<accession>A0A8B9K1Z4</accession>
<dbReference type="InterPro" id="IPR035979">
    <property type="entry name" value="RBD_domain_sf"/>
</dbReference>
<evidence type="ECO:0000256" key="2">
    <source>
        <dbReference type="ARBA" id="ARBA00022884"/>
    </source>
</evidence>
<evidence type="ECO:0000313" key="6">
    <source>
        <dbReference type="Ensembl" id="ENSAMXP00005030689.1"/>
    </source>
</evidence>
<feature type="domain" description="RRM" evidence="5">
    <location>
        <begin position="519"/>
        <end position="596"/>
    </location>
</feature>
<dbReference type="KEGG" id="amex:103025913"/>
<dbReference type="InterPro" id="IPR012677">
    <property type="entry name" value="Nucleotide-bd_a/b_plait_sf"/>
</dbReference>
<feature type="region of interest" description="Disordered" evidence="4">
    <location>
        <begin position="362"/>
        <end position="408"/>
    </location>
</feature>
<dbReference type="Gene3D" id="3.30.70.330">
    <property type="match status" value="3"/>
</dbReference>
<evidence type="ECO:0000313" key="7">
    <source>
        <dbReference type="Proteomes" id="UP000694621"/>
    </source>
</evidence>
<evidence type="ECO:0000259" key="5">
    <source>
        <dbReference type="PROSITE" id="PS50102"/>
    </source>
</evidence>
<keyword evidence="2 3" id="KW-0694">RNA-binding</keyword>
<proteinExistence type="predicted"/>
<sequence>MVIVRRLLGLSADAGSEDIRAFFHGLHILEGGVHIIGGKRGEAFIIFTTEEDGQLAMERSGEILKGSSVTLEVSSIADLKHKIELRLKKQRSSGVENKKSDAERKKEKMEKEAEEKKKAEYKRRKLELEKKALDPRPAPEPQPSKSPTDLGTALLLGLVAAIQGLQSNHNNNIIINNSSSSSNNNQESQAQSLPVSSHPLPALPEPYHSKNHTNQRTDHHTYNNNKKKNYNHSYKLQESIPQPVRKVHIEEEKEATAAAPERGKAKTNCNEPGYLRLYGLPNNVTLQDVRTFLQGLSVLDFIPNVFLGRDQCCLIKVATLKQAEEGLKYSHMSYMDSYVEVRTAYERMWSYALELDDEHGPCSTTSSELDHRLSPDRHSSWTPPLKRRSEDRSLSGSPKRQRFDSQPPGQVHCVMVRNLSPKTTKTEIKELFGCVHIPNKKIIHLQNCWGQRTSTAFIMFTHPEDYAAAMNMDGTHYGSKVLDVSSITMEKMRDIMYKERHKKAPRPAYHREQDWSERTCIYARNFPADVRRGEVRDFFCLYQIDEKDVTLLKDEKGNSIGEAVIKFMSEEAAKEACSLHGNIFLGQKIMLTCVSPQQMKTILQEPH</sequence>
<protein>
    <submittedName>
        <fullName evidence="6">Zgc:153215</fullName>
    </submittedName>
</protein>
<feature type="region of interest" description="Disordered" evidence="4">
    <location>
        <begin position="176"/>
        <end position="227"/>
    </location>
</feature>
<dbReference type="AlphaFoldDB" id="A0A8B9K1Z4"/>
<feature type="compositionally biased region" description="Polar residues" evidence="4">
    <location>
        <begin position="186"/>
        <end position="195"/>
    </location>
</feature>
<dbReference type="Pfam" id="PF00076">
    <property type="entry name" value="RRM_1"/>
    <property type="match status" value="2"/>
</dbReference>
<dbReference type="Proteomes" id="UP000694621">
    <property type="component" value="Unplaced"/>
</dbReference>
<evidence type="ECO:0000256" key="3">
    <source>
        <dbReference type="PROSITE-ProRule" id="PRU00176"/>
    </source>
</evidence>
<feature type="domain" description="RRM" evidence="5">
    <location>
        <begin position="412"/>
        <end position="489"/>
    </location>
</feature>
<dbReference type="InterPro" id="IPR050666">
    <property type="entry name" value="ESRP"/>
</dbReference>
<feature type="region of interest" description="Disordered" evidence="4">
    <location>
        <begin position="89"/>
        <end position="149"/>
    </location>
</feature>
<dbReference type="InterPro" id="IPR000504">
    <property type="entry name" value="RRM_dom"/>
</dbReference>
<dbReference type="PROSITE" id="PS50102">
    <property type="entry name" value="RRM"/>
    <property type="match status" value="2"/>
</dbReference>
<evidence type="ECO:0000256" key="4">
    <source>
        <dbReference type="SAM" id="MobiDB-lite"/>
    </source>
</evidence>
<name>A0A8B9K1Z4_ASTMX</name>
<evidence type="ECO:0000256" key="1">
    <source>
        <dbReference type="ARBA" id="ARBA00022737"/>
    </source>
</evidence>
<dbReference type="PANTHER" id="PTHR13976">
    <property type="entry name" value="HETEROGENEOUS NUCLEAR RIBONUCLEOPROTEIN-RELATED"/>
    <property type="match status" value="1"/>
</dbReference>
<reference evidence="6" key="1">
    <citation type="submission" date="2025-08" db="UniProtKB">
        <authorList>
            <consortium name="Ensembl"/>
        </authorList>
    </citation>
    <scope>IDENTIFICATION</scope>
</reference>
<feature type="compositionally biased region" description="Basic and acidic residues" evidence="4">
    <location>
        <begin position="368"/>
        <end position="379"/>
    </location>
</feature>